<dbReference type="SUPFAM" id="SSF54862">
    <property type="entry name" value="4Fe-4S ferredoxins"/>
    <property type="match status" value="1"/>
</dbReference>
<dbReference type="Gene3D" id="3.30.70.20">
    <property type="match status" value="1"/>
</dbReference>
<dbReference type="InterPro" id="IPR017896">
    <property type="entry name" value="4Fe4S_Fe-S-bd"/>
</dbReference>
<organism evidence="5 6">
    <name type="scientific">Desulfatibacillum alkenivorans DSM 16219</name>
    <dbReference type="NCBI Taxonomy" id="1121393"/>
    <lineage>
        <taxon>Bacteria</taxon>
        <taxon>Pseudomonadati</taxon>
        <taxon>Thermodesulfobacteriota</taxon>
        <taxon>Desulfobacteria</taxon>
        <taxon>Desulfobacterales</taxon>
        <taxon>Desulfatibacillaceae</taxon>
        <taxon>Desulfatibacillum</taxon>
    </lineage>
</organism>
<dbReference type="AlphaFoldDB" id="A0A1M6T2B5"/>
<name>A0A1M6T2B5_9BACT</name>
<evidence type="ECO:0000256" key="2">
    <source>
        <dbReference type="ARBA" id="ARBA00023004"/>
    </source>
</evidence>
<dbReference type="InterPro" id="IPR017900">
    <property type="entry name" value="4Fe4S_Fe_S_CS"/>
</dbReference>
<evidence type="ECO:0000259" key="4">
    <source>
        <dbReference type="PROSITE" id="PS51379"/>
    </source>
</evidence>
<proteinExistence type="predicted"/>
<dbReference type="GO" id="GO:0046872">
    <property type="term" value="F:metal ion binding"/>
    <property type="evidence" value="ECO:0007669"/>
    <property type="project" value="UniProtKB-KW"/>
</dbReference>
<dbReference type="RefSeq" id="WP_073477618.1">
    <property type="nucleotide sequence ID" value="NZ_FQZU01000026.1"/>
</dbReference>
<accession>A0A1M6T2B5</accession>
<dbReference type="GO" id="GO:0051536">
    <property type="term" value="F:iron-sulfur cluster binding"/>
    <property type="evidence" value="ECO:0007669"/>
    <property type="project" value="UniProtKB-KW"/>
</dbReference>
<keyword evidence="6" id="KW-1185">Reference proteome</keyword>
<dbReference type="Proteomes" id="UP000183994">
    <property type="component" value="Unassembled WGS sequence"/>
</dbReference>
<feature type="domain" description="4Fe-4S ferredoxin-type" evidence="4">
    <location>
        <begin position="293"/>
        <end position="322"/>
    </location>
</feature>
<evidence type="ECO:0000256" key="1">
    <source>
        <dbReference type="ARBA" id="ARBA00022723"/>
    </source>
</evidence>
<evidence type="ECO:0000313" key="6">
    <source>
        <dbReference type="Proteomes" id="UP000183994"/>
    </source>
</evidence>
<dbReference type="Pfam" id="PF14697">
    <property type="entry name" value="Fer4_21"/>
    <property type="match status" value="1"/>
</dbReference>
<evidence type="ECO:0000256" key="3">
    <source>
        <dbReference type="ARBA" id="ARBA00023014"/>
    </source>
</evidence>
<dbReference type="STRING" id="1121393.SAMN02745216_03574"/>
<dbReference type="PROSITE" id="PS00198">
    <property type="entry name" value="4FE4S_FER_1"/>
    <property type="match status" value="1"/>
</dbReference>
<dbReference type="OrthoDB" id="5422346at2"/>
<keyword evidence="3" id="KW-0411">Iron-sulfur</keyword>
<evidence type="ECO:0000313" key="5">
    <source>
        <dbReference type="EMBL" id="SHK51070.1"/>
    </source>
</evidence>
<reference evidence="6" key="1">
    <citation type="submission" date="2016-11" db="EMBL/GenBank/DDBJ databases">
        <authorList>
            <person name="Varghese N."/>
            <person name="Submissions S."/>
        </authorList>
    </citation>
    <scope>NUCLEOTIDE SEQUENCE [LARGE SCALE GENOMIC DNA]</scope>
    <source>
        <strain evidence="6">DSM 16219</strain>
    </source>
</reference>
<dbReference type="EMBL" id="FQZU01000026">
    <property type="protein sequence ID" value="SHK51070.1"/>
    <property type="molecule type" value="Genomic_DNA"/>
</dbReference>
<sequence length="331" mass="37701">MGKTVYEQFAEKIMIPGSGIVPRLIAMMTTEQEAEMLLSMPATAQELADKFSMDLSAVEDKMVDFFKKGLVFKSYKPQGIVYRMPREVMQFHDATILWHGATQEYYDLWQKFMEEEWPEYTKMVEKFMPRPFSRIIPVEQSLNPKSQILAYESCKDLIEDSEDIAVTKCTCRVIAHKCDSPVEVCLQLGKSARYALERETGRKVSKQEALDIIKQTEEAGLIHVTMNRAENMHFICNCCGCCCMAMPMMVEYGRAMNDPSRFCAVIDEDACEECELCLERCVFKAIEMDEDKGAAVVDPDRCMGCGVCQVTCPADAIVLDEVREKEFIPMT</sequence>
<keyword evidence="1" id="KW-0479">Metal-binding</keyword>
<dbReference type="PROSITE" id="PS51379">
    <property type="entry name" value="4FE4S_FER_2"/>
    <property type="match status" value="2"/>
</dbReference>
<protein>
    <submittedName>
        <fullName evidence="5">4Fe-4S dicluster domain-containing protein</fullName>
    </submittedName>
</protein>
<keyword evidence="2" id="KW-0408">Iron</keyword>
<gene>
    <name evidence="5" type="ORF">SAMN02745216_03574</name>
</gene>
<feature type="domain" description="4Fe-4S ferredoxin-type" evidence="4">
    <location>
        <begin position="262"/>
        <end position="291"/>
    </location>
</feature>